<evidence type="ECO:0000313" key="1">
    <source>
        <dbReference type="EMBL" id="CUR31829.1"/>
    </source>
</evidence>
<protein>
    <submittedName>
        <fullName evidence="1">Uncharacterized protein</fullName>
    </submittedName>
</protein>
<dbReference type="EMBL" id="CZDF01000132">
    <property type="protein sequence ID" value="CUR31829.1"/>
    <property type="molecule type" value="Genomic_DNA"/>
</dbReference>
<sequence>MLSSFYLRCFQPLIVLVLGAGFFIPAYPALSLTNEEAQAFSSEYMKGCLQGINQSGLDPTKGEQYCRCTLTNLLKLPDEKLKSLAVLTEEQIMQDSAIQGAITSCLANYTQPNQ</sequence>
<reference evidence="2" key="1">
    <citation type="submission" date="2015-10" db="EMBL/GenBank/DDBJ databases">
        <authorList>
            <person name="Regsiter A."/>
            <person name="william w."/>
        </authorList>
    </citation>
    <scope>NUCLEOTIDE SEQUENCE [LARGE SCALE GENOMIC DNA]</scope>
</reference>
<accession>A0A1J1LGX2</accession>
<dbReference type="Proteomes" id="UP000184315">
    <property type="component" value="Unassembled WGS sequence"/>
</dbReference>
<evidence type="ECO:0000313" key="2">
    <source>
        <dbReference type="Proteomes" id="UP000184315"/>
    </source>
</evidence>
<organism evidence="1 2">
    <name type="scientific">Planktothrix tepida PCC 9214</name>
    <dbReference type="NCBI Taxonomy" id="671072"/>
    <lineage>
        <taxon>Bacteria</taxon>
        <taxon>Bacillati</taxon>
        <taxon>Cyanobacteriota</taxon>
        <taxon>Cyanophyceae</taxon>
        <taxon>Oscillatoriophycideae</taxon>
        <taxon>Oscillatoriales</taxon>
        <taxon>Microcoleaceae</taxon>
        <taxon>Planktothrix</taxon>
    </lineage>
</organism>
<name>A0A1J1LGX2_9CYAN</name>
<keyword evidence="2" id="KW-1185">Reference proteome</keyword>
<dbReference type="OrthoDB" id="460446at2"/>
<dbReference type="AlphaFoldDB" id="A0A1J1LGX2"/>
<dbReference type="RefSeq" id="WP_139295006.1">
    <property type="nucleotide sequence ID" value="NZ_LN889782.1"/>
</dbReference>
<proteinExistence type="predicted"/>
<gene>
    <name evidence="1" type="ORF">PL9214291422</name>
</gene>